<protein>
    <submittedName>
        <fullName evidence="2">DUF3006 domain-containing protein</fullName>
    </submittedName>
</protein>
<feature type="region of interest" description="Disordered" evidence="1">
    <location>
        <begin position="1"/>
        <end position="20"/>
    </location>
</feature>
<evidence type="ECO:0000256" key="1">
    <source>
        <dbReference type="SAM" id="MobiDB-lite"/>
    </source>
</evidence>
<feature type="compositionally biased region" description="Basic and acidic residues" evidence="1">
    <location>
        <begin position="1"/>
        <end position="13"/>
    </location>
</feature>
<evidence type="ECO:0000313" key="2">
    <source>
        <dbReference type="EMBL" id="MPY67942.1"/>
    </source>
</evidence>
<dbReference type="RefSeq" id="WP_152872256.1">
    <property type="nucleotide sequence ID" value="NZ_WBSL01000012.1"/>
</dbReference>
<dbReference type="AlphaFoldDB" id="A0A7X1NY64"/>
<reference evidence="2 3" key="1">
    <citation type="submission" date="2019-10" db="EMBL/GenBank/DDBJ databases">
        <title>Deinococcus sp. isolated from soil.</title>
        <authorList>
            <person name="Li Y."/>
            <person name="Wang J."/>
        </authorList>
    </citation>
    <scope>NUCLEOTIDE SEQUENCE [LARGE SCALE GENOMIC DNA]</scope>
    <source>
        <strain evidence="2 3">SDU3-2</strain>
    </source>
</reference>
<feature type="region of interest" description="Disordered" evidence="1">
    <location>
        <begin position="75"/>
        <end position="103"/>
    </location>
</feature>
<gene>
    <name evidence="2" type="ORF">F8S09_14870</name>
</gene>
<proteinExistence type="predicted"/>
<evidence type="ECO:0000313" key="3">
    <source>
        <dbReference type="Proteomes" id="UP000484842"/>
    </source>
</evidence>
<keyword evidence="3" id="KW-1185">Reference proteome</keyword>
<name>A0A7X1NY64_9DEIO</name>
<comment type="caution">
    <text evidence="2">The sequence shown here is derived from an EMBL/GenBank/DDBJ whole genome shotgun (WGS) entry which is preliminary data.</text>
</comment>
<organism evidence="2 3">
    <name type="scientific">Deinococcus terrestris</name>
    <dbReference type="NCBI Taxonomy" id="2651870"/>
    <lineage>
        <taxon>Bacteria</taxon>
        <taxon>Thermotogati</taxon>
        <taxon>Deinococcota</taxon>
        <taxon>Deinococci</taxon>
        <taxon>Deinococcales</taxon>
        <taxon>Deinococcaceae</taxon>
        <taxon>Deinococcus</taxon>
    </lineage>
</organism>
<dbReference type="Pfam" id="PF11213">
    <property type="entry name" value="DUF3006"/>
    <property type="match status" value="1"/>
</dbReference>
<accession>A0A7X1NY64</accession>
<dbReference type="Proteomes" id="UP000484842">
    <property type="component" value="Unassembled WGS sequence"/>
</dbReference>
<dbReference type="InterPro" id="IPR021377">
    <property type="entry name" value="DUF3006"/>
</dbReference>
<dbReference type="EMBL" id="WBSL01000012">
    <property type="protein sequence ID" value="MPY67942.1"/>
    <property type="molecule type" value="Genomic_DNA"/>
</dbReference>
<sequence>MDQEHARPEHDDAPPTLAGPTLITVDGIEGGVARVELPDGTTADWDLASLPRGVREGDVVRLHVEHGDLEIEIDHAETDRRRTAAQSQLDALNSAAPSGEIDL</sequence>